<protein>
    <submittedName>
        <fullName evidence="2">Uncharacterized protein</fullName>
    </submittedName>
</protein>
<dbReference type="AlphaFoldDB" id="A0A9J6GNT8"/>
<keyword evidence="1" id="KW-1133">Transmembrane helix</keyword>
<reference evidence="2 3" key="1">
    <citation type="journal article" date="2020" name="Cell">
        <title>Large-Scale Comparative Analyses of Tick Genomes Elucidate Their Genetic Diversity and Vector Capacities.</title>
        <authorList>
            <consortium name="Tick Genome and Microbiome Consortium (TIGMIC)"/>
            <person name="Jia N."/>
            <person name="Wang J."/>
            <person name="Shi W."/>
            <person name="Du L."/>
            <person name="Sun Y."/>
            <person name="Zhan W."/>
            <person name="Jiang J.F."/>
            <person name="Wang Q."/>
            <person name="Zhang B."/>
            <person name="Ji P."/>
            <person name="Bell-Sakyi L."/>
            <person name="Cui X.M."/>
            <person name="Yuan T.T."/>
            <person name="Jiang B.G."/>
            <person name="Yang W.F."/>
            <person name="Lam T.T."/>
            <person name="Chang Q.C."/>
            <person name="Ding S.J."/>
            <person name="Wang X.J."/>
            <person name="Zhu J.G."/>
            <person name="Ruan X.D."/>
            <person name="Zhao L."/>
            <person name="Wei J.T."/>
            <person name="Ye R.Z."/>
            <person name="Que T.C."/>
            <person name="Du C.H."/>
            <person name="Zhou Y.H."/>
            <person name="Cheng J.X."/>
            <person name="Dai P.F."/>
            <person name="Guo W.B."/>
            <person name="Han X.H."/>
            <person name="Huang E.J."/>
            <person name="Li L.F."/>
            <person name="Wei W."/>
            <person name="Gao Y.C."/>
            <person name="Liu J.Z."/>
            <person name="Shao H.Z."/>
            <person name="Wang X."/>
            <person name="Wang C.C."/>
            <person name="Yang T.C."/>
            <person name="Huo Q.B."/>
            <person name="Li W."/>
            <person name="Chen H.Y."/>
            <person name="Chen S.E."/>
            <person name="Zhou L.G."/>
            <person name="Ni X.B."/>
            <person name="Tian J.H."/>
            <person name="Sheng Y."/>
            <person name="Liu T."/>
            <person name="Pan Y.S."/>
            <person name="Xia L.Y."/>
            <person name="Li J."/>
            <person name="Zhao F."/>
            <person name="Cao W.C."/>
        </authorList>
    </citation>
    <scope>NUCLEOTIDE SEQUENCE [LARGE SCALE GENOMIC DNA]</scope>
    <source>
        <strain evidence="2">HaeL-2018</strain>
    </source>
</reference>
<dbReference type="Gene3D" id="4.10.410.10">
    <property type="entry name" value="Pancreatic trypsin inhibitor Kunitz domain"/>
    <property type="match status" value="2"/>
</dbReference>
<dbReference type="EMBL" id="JABSTR010000007">
    <property type="protein sequence ID" value="KAH9375796.1"/>
    <property type="molecule type" value="Genomic_DNA"/>
</dbReference>
<evidence type="ECO:0000256" key="1">
    <source>
        <dbReference type="SAM" id="Phobius"/>
    </source>
</evidence>
<dbReference type="InterPro" id="IPR036880">
    <property type="entry name" value="Kunitz_BPTI_sf"/>
</dbReference>
<accession>A0A9J6GNT8</accession>
<organism evidence="2 3">
    <name type="scientific">Haemaphysalis longicornis</name>
    <name type="common">Bush tick</name>
    <dbReference type="NCBI Taxonomy" id="44386"/>
    <lineage>
        <taxon>Eukaryota</taxon>
        <taxon>Metazoa</taxon>
        <taxon>Ecdysozoa</taxon>
        <taxon>Arthropoda</taxon>
        <taxon>Chelicerata</taxon>
        <taxon>Arachnida</taxon>
        <taxon>Acari</taxon>
        <taxon>Parasitiformes</taxon>
        <taxon>Ixodida</taxon>
        <taxon>Ixodoidea</taxon>
        <taxon>Ixodidae</taxon>
        <taxon>Haemaphysalinae</taxon>
        <taxon>Haemaphysalis</taxon>
    </lineage>
</organism>
<keyword evidence="3" id="KW-1185">Reference proteome</keyword>
<feature type="transmembrane region" description="Helical" evidence="1">
    <location>
        <begin position="94"/>
        <end position="119"/>
    </location>
</feature>
<evidence type="ECO:0000313" key="3">
    <source>
        <dbReference type="Proteomes" id="UP000821853"/>
    </source>
</evidence>
<proteinExistence type="predicted"/>
<keyword evidence="1" id="KW-0472">Membrane</keyword>
<dbReference type="OrthoDB" id="7460392at2759"/>
<dbReference type="VEuPathDB" id="VectorBase:HLOH_043384"/>
<comment type="caution">
    <text evidence="2">The sequence shown here is derived from an EMBL/GenBank/DDBJ whole genome shotgun (WGS) entry which is preliminary data.</text>
</comment>
<keyword evidence="1" id="KW-0812">Transmembrane</keyword>
<name>A0A9J6GNT8_HAELO</name>
<dbReference type="Proteomes" id="UP000821853">
    <property type="component" value="Chromosome 5"/>
</dbReference>
<dbReference type="SUPFAM" id="SSF57362">
    <property type="entry name" value="BPTI-like"/>
    <property type="match status" value="1"/>
</dbReference>
<gene>
    <name evidence="2" type="ORF">HPB48_015322</name>
</gene>
<evidence type="ECO:0000313" key="2">
    <source>
        <dbReference type="EMBL" id="KAH9375796.1"/>
    </source>
</evidence>
<sequence length="422" mass="46111">MPGYDPNSDTSSATTLSEDTRTIVSFWHRYLSQRNLQCGSDASQSSTAALVRDYLAGIPCPSRSNDSENISERGLSAFSEQGFRRQLPDHPTGWSSVLALTLLVLATSLVLVAMLLTVYNIQPASSVFGTDAEVDIKPSEADSNRPSLIAAPAAPAFKAGQRLPPQQPLVTTRESRRMRSETVHAVARLDVPIQAPTTVMRDNFSTGYGEISEAKLVCGAVYYSYCTRSTSKFYYDPWEKACTASRGNNGALCLKGSNRFPSKGSCKRTCVLSERSSPRCAGAATFTSCTRSDYRGSSLWYFNGRACRLWEFPAGQCPSRAEGAVLFRTSEKCEEKCGNVSSKGTPPRPPNPACRVPGSVRCRPDELRYTYFAVTSATRSRCVPTTAPALARRRCLSGANRFSTRASCEKMCVRKLQHSPVE</sequence>
<dbReference type="GO" id="GO:0004867">
    <property type="term" value="F:serine-type endopeptidase inhibitor activity"/>
    <property type="evidence" value="ECO:0007669"/>
    <property type="project" value="InterPro"/>
</dbReference>